<evidence type="ECO:0000256" key="6">
    <source>
        <dbReference type="ARBA" id="ARBA00044735"/>
    </source>
</evidence>
<dbReference type="Pfam" id="PF05347">
    <property type="entry name" value="Complex1_LYR"/>
    <property type="match status" value="1"/>
</dbReference>
<reference evidence="8" key="1">
    <citation type="submission" date="2022-01" db="EMBL/GenBank/DDBJ databases">
        <authorList>
            <person name="King R."/>
        </authorList>
    </citation>
    <scope>NUCLEOTIDE SEQUENCE</scope>
</reference>
<evidence type="ECO:0000259" key="7">
    <source>
        <dbReference type="Pfam" id="PF05347"/>
    </source>
</evidence>
<name>A0A9P0E405_NEZVI</name>
<accession>A0A9P0E405</accession>
<dbReference type="EMBL" id="OV725077">
    <property type="protein sequence ID" value="CAH1391927.1"/>
    <property type="molecule type" value="Genomic_DNA"/>
</dbReference>
<dbReference type="OrthoDB" id="74240at2759"/>
<evidence type="ECO:0000256" key="5">
    <source>
        <dbReference type="ARBA" id="ARBA00026235"/>
    </source>
</evidence>
<dbReference type="PANTHER" id="PTHR13675">
    <property type="entry name" value="LYR MOTIF-CONTAINING PROTEIN 2"/>
    <property type="match status" value="1"/>
</dbReference>
<dbReference type="PANTHER" id="PTHR13675:SF0">
    <property type="entry name" value="LYR MOTIF-CONTAINING PROTEIN 2"/>
    <property type="match status" value="1"/>
</dbReference>
<dbReference type="InterPro" id="IPR045293">
    <property type="entry name" value="Complex1_LYR_LYRM2"/>
</dbReference>
<sequence length="82" mass="9966">MAFNGKSVMSLKEFFLRKQVLKLYKDILLCIREVPSLEDQKELREWVRRDFKANKYHQDQVFQSTQFFLNYNSLIVVNYVRA</sequence>
<gene>
    <name evidence="8" type="ORF">NEZAVI_LOCUS2847</name>
</gene>
<evidence type="ECO:0000313" key="8">
    <source>
        <dbReference type="EMBL" id="CAH1391927.1"/>
    </source>
</evidence>
<dbReference type="GO" id="GO:0005739">
    <property type="term" value="C:mitochondrion"/>
    <property type="evidence" value="ECO:0007669"/>
    <property type="project" value="UniProtKB-SubCell"/>
</dbReference>
<evidence type="ECO:0000256" key="4">
    <source>
        <dbReference type="ARBA" id="ARBA00023128"/>
    </source>
</evidence>
<evidence type="ECO:0000313" key="9">
    <source>
        <dbReference type="Proteomes" id="UP001152798"/>
    </source>
</evidence>
<dbReference type="Proteomes" id="UP001152798">
    <property type="component" value="Chromosome 1"/>
</dbReference>
<evidence type="ECO:0000256" key="2">
    <source>
        <dbReference type="ARBA" id="ARBA00009508"/>
    </source>
</evidence>
<comment type="function">
    <text evidence="6">Involved in efficient integration of the N-module into mitochondrial respiratory chain complex I.</text>
</comment>
<feature type="domain" description="Complex 1 LYR protein" evidence="7">
    <location>
        <begin position="18"/>
        <end position="60"/>
    </location>
</feature>
<dbReference type="AlphaFoldDB" id="A0A9P0E405"/>
<organism evidence="8 9">
    <name type="scientific">Nezara viridula</name>
    <name type="common">Southern green stink bug</name>
    <name type="synonym">Cimex viridulus</name>
    <dbReference type="NCBI Taxonomy" id="85310"/>
    <lineage>
        <taxon>Eukaryota</taxon>
        <taxon>Metazoa</taxon>
        <taxon>Ecdysozoa</taxon>
        <taxon>Arthropoda</taxon>
        <taxon>Hexapoda</taxon>
        <taxon>Insecta</taxon>
        <taxon>Pterygota</taxon>
        <taxon>Neoptera</taxon>
        <taxon>Paraneoptera</taxon>
        <taxon>Hemiptera</taxon>
        <taxon>Heteroptera</taxon>
        <taxon>Panheteroptera</taxon>
        <taxon>Pentatomomorpha</taxon>
        <taxon>Pentatomoidea</taxon>
        <taxon>Pentatomidae</taxon>
        <taxon>Pentatominae</taxon>
        <taxon>Nezara</taxon>
    </lineage>
</organism>
<dbReference type="CDD" id="cd20262">
    <property type="entry name" value="Complex1_LYR_LYRM2"/>
    <property type="match status" value="1"/>
</dbReference>
<comment type="subcellular location">
    <subcellularLocation>
        <location evidence="1">Mitochondrion</location>
    </subcellularLocation>
</comment>
<protein>
    <recommendedName>
        <fullName evidence="5">LYR motif-containing protein 2</fullName>
    </recommendedName>
</protein>
<keyword evidence="3" id="KW-0809">Transit peptide</keyword>
<evidence type="ECO:0000256" key="1">
    <source>
        <dbReference type="ARBA" id="ARBA00004173"/>
    </source>
</evidence>
<proteinExistence type="inferred from homology"/>
<keyword evidence="9" id="KW-1185">Reference proteome</keyword>
<keyword evidence="4" id="KW-0496">Mitochondrion</keyword>
<comment type="similarity">
    <text evidence="2">Belongs to the complex I LYR family.</text>
</comment>
<evidence type="ECO:0000256" key="3">
    <source>
        <dbReference type="ARBA" id="ARBA00022946"/>
    </source>
</evidence>
<dbReference type="InterPro" id="IPR008011">
    <property type="entry name" value="Complex1_LYR_dom"/>
</dbReference>